<evidence type="ECO:0000313" key="9">
    <source>
        <dbReference type="EMBL" id="PVH93391.1"/>
    </source>
</evidence>
<feature type="region of interest" description="Disordered" evidence="6">
    <location>
        <begin position="294"/>
        <end position="328"/>
    </location>
</feature>
<evidence type="ECO:0000256" key="2">
    <source>
        <dbReference type="ARBA" id="ARBA00022692"/>
    </source>
</evidence>
<evidence type="ECO:0000256" key="7">
    <source>
        <dbReference type="SAM" id="Phobius"/>
    </source>
</evidence>
<organism evidence="9 10">
    <name type="scientific">Periconia macrospinosa</name>
    <dbReference type="NCBI Taxonomy" id="97972"/>
    <lineage>
        <taxon>Eukaryota</taxon>
        <taxon>Fungi</taxon>
        <taxon>Dikarya</taxon>
        <taxon>Ascomycota</taxon>
        <taxon>Pezizomycotina</taxon>
        <taxon>Dothideomycetes</taxon>
        <taxon>Pleosporomycetidae</taxon>
        <taxon>Pleosporales</taxon>
        <taxon>Massarineae</taxon>
        <taxon>Periconiaceae</taxon>
        <taxon>Periconia</taxon>
    </lineage>
</organism>
<reference evidence="9 10" key="1">
    <citation type="journal article" date="2018" name="Sci. Rep.">
        <title>Comparative genomics provides insights into the lifestyle and reveals functional heterogeneity of dark septate endophytic fungi.</title>
        <authorList>
            <person name="Knapp D.G."/>
            <person name="Nemeth J.B."/>
            <person name="Barry K."/>
            <person name="Hainaut M."/>
            <person name="Henrissat B."/>
            <person name="Johnson J."/>
            <person name="Kuo A."/>
            <person name="Lim J.H.P."/>
            <person name="Lipzen A."/>
            <person name="Nolan M."/>
            <person name="Ohm R.A."/>
            <person name="Tamas L."/>
            <person name="Grigoriev I.V."/>
            <person name="Spatafora J.W."/>
            <person name="Nagy L.G."/>
            <person name="Kovacs G.M."/>
        </authorList>
    </citation>
    <scope>NUCLEOTIDE SEQUENCE [LARGE SCALE GENOMIC DNA]</scope>
    <source>
        <strain evidence="9 10">DSE2036</strain>
    </source>
</reference>
<comment type="subcellular location">
    <subcellularLocation>
        <location evidence="1">Membrane</location>
        <topology evidence="1">Multi-pass membrane protein</topology>
    </subcellularLocation>
</comment>
<feature type="compositionally biased region" description="Basic and acidic residues" evidence="6">
    <location>
        <begin position="302"/>
        <end position="322"/>
    </location>
</feature>
<evidence type="ECO:0000313" key="10">
    <source>
        <dbReference type="Proteomes" id="UP000244855"/>
    </source>
</evidence>
<dbReference type="Pfam" id="PF20684">
    <property type="entry name" value="Fung_rhodopsin"/>
    <property type="match status" value="1"/>
</dbReference>
<dbReference type="InterPro" id="IPR052337">
    <property type="entry name" value="SAT4-like"/>
</dbReference>
<evidence type="ECO:0000256" key="6">
    <source>
        <dbReference type="SAM" id="MobiDB-lite"/>
    </source>
</evidence>
<dbReference type="OrthoDB" id="444631at2759"/>
<dbReference type="Proteomes" id="UP000244855">
    <property type="component" value="Unassembled WGS sequence"/>
</dbReference>
<feature type="transmembrane region" description="Helical" evidence="7">
    <location>
        <begin position="83"/>
        <end position="108"/>
    </location>
</feature>
<dbReference type="EMBL" id="KZ805592">
    <property type="protein sequence ID" value="PVH93391.1"/>
    <property type="molecule type" value="Genomic_DNA"/>
</dbReference>
<evidence type="ECO:0000256" key="5">
    <source>
        <dbReference type="ARBA" id="ARBA00038359"/>
    </source>
</evidence>
<name>A0A2V1D5T8_9PLEO</name>
<keyword evidence="4 7" id="KW-0472">Membrane</keyword>
<keyword evidence="10" id="KW-1185">Reference proteome</keyword>
<feature type="transmembrane region" description="Helical" evidence="7">
    <location>
        <begin position="120"/>
        <end position="145"/>
    </location>
</feature>
<evidence type="ECO:0000256" key="4">
    <source>
        <dbReference type="ARBA" id="ARBA00023136"/>
    </source>
</evidence>
<feature type="transmembrane region" description="Helical" evidence="7">
    <location>
        <begin position="43"/>
        <end position="63"/>
    </location>
</feature>
<dbReference type="AlphaFoldDB" id="A0A2V1D5T8"/>
<feature type="domain" description="Rhodopsin" evidence="8">
    <location>
        <begin position="28"/>
        <end position="268"/>
    </location>
</feature>
<feature type="transmembrane region" description="Helical" evidence="7">
    <location>
        <begin position="12"/>
        <end position="31"/>
    </location>
</feature>
<evidence type="ECO:0000259" key="8">
    <source>
        <dbReference type="Pfam" id="PF20684"/>
    </source>
</evidence>
<protein>
    <recommendedName>
        <fullName evidence="8">Rhodopsin domain-containing protein</fullName>
    </recommendedName>
</protein>
<feature type="transmembrane region" description="Helical" evidence="7">
    <location>
        <begin position="165"/>
        <end position="189"/>
    </location>
</feature>
<comment type="similarity">
    <text evidence="5">Belongs to the SAT4 family.</text>
</comment>
<feature type="transmembrane region" description="Helical" evidence="7">
    <location>
        <begin position="201"/>
        <end position="225"/>
    </location>
</feature>
<dbReference type="PANTHER" id="PTHR33048:SF47">
    <property type="entry name" value="INTEGRAL MEMBRANE PROTEIN-RELATED"/>
    <property type="match status" value="1"/>
</dbReference>
<keyword evidence="3 7" id="KW-1133">Transmembrane helix</keyword>
<keyword evidence="2 7" id="KW-0812">Transmembrane</keyword>
<dbReference type="STRING" id="97972.A0A2V1D5T8"/>
<proteinExistence type="inferred from homology"/>
<dbReference type="InterPro" id="IPR049326">
    <property type="entry name" value="Rhodopsin_dom_fungi"/>
</dbReference>
<gene>
    <name evidence="9" type="ORF">DM02DRAFT_662000</name>
</gene>
<evidence type="ECO:0000256" key="1">
    <source>
        <dbReference type="ARBA" id="ARBA00004141"/>
    </source>
</evidence>
<evidence type="ECO:0000256" key="3">
    <source>
        <dbReference type="ARBA" id="ARBA00022989"/>
    </source>
</evidence>
<dbReference type="GO" id="GO:0016020">
    <property type="term" value="C:membrane"/>
    <property type="evidence" value="ECO:0007669"/>
    <property type="project" value="UniProtKB-SubCell"/>
</dbReference>
<dbReference type="PANTHER" id="PTHR33048">
    <property type="entry name" value="PTH11-LIKE INTEGRAL MEMBRANE PROTEIN (AFU_ORTHOLOGUE AFUA_5G11245)"/>
    <property type="match status" value="1"/>
</dbReference>
<sequence>MAMDDRRGQIIVLNIAFMIASLLAVTTRLSTRIFLVKRIWADDVLITVALVLGLTQSACYIVLTRYGQGLHIQYLKRENVPAYTRVILISGFFTCLSLMFIRLSYLTFYLRLAVKKHYRILLYIWTFLVFASGIASSIVSMTYCIPWEKLWIPTHPGYCVDIKAFFTASSALNMVLDIVIFILPIPLLWALKLPTRQRLCLVVVFALGLIVVIASILRLHTLLALFNTPAYRKDNTWSTVDSMNWASVEVHLAILVSCTAAFKTLIQRFLPGIIGSLSGTKQSVSRRYTFTTRDGGYMRQGHTRDEPNSKSGIRESVHRTDETASQEHIMEDIEMPWTGKTKGVQASSGTSLNDCAENCLPDCSAGEAHGRM</sequence>
<accession>A0A2V1D5T8</accession>